<keyword evidence="2" id="KW-0378">Hydrolase</keyword>
<dbReference type="AlphaFoldDB" id="A0A9D2CA54"/>
<dbReference type="InterPro" id="IPR042271">
    <property type="entry name" value="Zinicin_2_N"/>
</dbReference>
<evidence type="ECO:0000313" key="3">
    <source>
        <dbReference type="Proteomes" id="UP000824005"/>
    </source>
</evidence>
<dbReference type="NCBIfam" id="TIGR03624">
    <property type="entry name" value="putative hydrolase"/>
    <property type="match status" value="1"/>
</dbReference>
<comment type="caution">
    <text evidence="2">The sequence shown here is derived from an EMBL/GenBank/DDBJ whole genome shotgun (WGS) entry which is preliminary data.</text>
</comment>
<accession>A0A9D2CA54</accession>
<keyword evidence="2" id="KW-0645">Protease</keyword>
<organism evidence="2 3">
    <name type="scientific">Candidatus Agrococcus pullicola</name>
    <dbReference type="NCBI Taxonomy" id="2838429"/>
    <lineage>
        <taxon>Bacteria</taxon>
        <taxon>Bacillati</taxon>
        <taxon>Actinomycetota</taxon>
        <taxon>Actinomycetes</taxon>
        <taxon>Micrococcales</taxon>
        <taxon>Microbacteriaceae</taxon>
        <taxon>Agrococcus</taxon>
    </lineage>
</organism>
<dbReference type="PANTHER" id="PTHR39420">
    <property type="match status" value="1"/>
</dbReference>
<dbReference type="SUPFAM" id="SSF55486">
    <property type="entry name" value="Metalloproteases ('zincins'), catalytic domain"/>
    <property type="match status" value="1"/>
</dbReference>
<feature type="compositionally biased region" description="Acidic residues" evidence="1">
    <location>
        <begin position="458"/>
        <end position="471"/>
    </location>
</feature>
<protein>
    <submittedName>
        <fullName evidence="2">Zinc-dependent metalloprotease</fullName>
    </submittedName>
</protein>
<sequence length="477" mass="51937">MADEHEKDPAEELREMIQRMLGGEGELDLQSLANAAGMQGGNADAFAGLMQHLQSALSNPSEEIDWSAGVKQAQRVVQQNPGSVSAEDREATQQAAHLAALWLDEQTQLGTVDRIEHLSRQQWAEATFPVWQEMSEPVAASIAKALTDAMSEMTPESEADMVQGAGRLLRSVGGTLFAVQLGQVVGQLAGEVLSGGDIGFPLLDDRAAVITANLPQLTDGLEVPDDQTRIWLALRELAHARLFHHAKWLRLEVMSEVRSYAEGIHVDVRALDDLAMQVDPSNPEQIQELLRNGSLIPPRTREQEEALASLETTLALIEGWVDCVTQQAAARLPKQAAIAEAVRRRRATGGPAEKALSTLVGLEIRPRRLREASEFWQRITAEVGAEKRDSLWESFDLVPTAEDIDDPSRIIAQLKGESTDLDEIDIALRQLFDEEAGDAAEESHESSDVTDSASGSSDGDEGDEAPDDSQEGEPKTE</sequence>
<gene>
    <name evidence="2" type="ORF">H9830_09130</name>
</gene>
<reference evidence="2" key="1">
    <citation type="journal article" date="2021" name="PeerJ">
        <title>Extensive microbial diversity within the chicken gut microbiome revealed by metagenomics and culture.</title>
        <authorList>
            <person name="Gilroy R."/>
            <person name="Ravi A."/>
            <person name="Getino M."/>
            <person name="Pursley I."/>
            <person name="Horton D.L."/>
            <person name="Alikhan N.F."/>
            <person name="Baker D."/>
            <person name="Gharbi K."/>
            <person name="Hall N."/>
            <person name="Watson M."/>
            <person name="Adriaenssens E.M."/>
            <person name="Foster-Nyarko E."/>
            <person name="Jarju S."/>
            <person name="Secka A."/>
            <person name="Antonio M."/>
            <person name="Oren A."/>
            <person name="Chaudhuri R.R."/>
            <person name="La Ragione R."/>
            <person name="Hildebrand F."/>
            <person name="Pallen M.J."/>
        </authorList>
    </citation>
    <scope>NUCLEOTIDE SEQUENCE</scope>
    <source>
        <strain evidence="2">ChiGjej1B1-98</strain>
    </source>
</reference>
<dbReference type="EMBL" id="DXDC01000275">
    <property type="protein sequence ID" value="HIY66423.1"/>
    <property type="molecule type" value="Genomic_DNA"/>
</dbReference>
<keyword evidence="2" id="KW-0482">Metalloprotease</keyword>
<name>A0A9D2CA54_9MICO</name>
<evidence type="ECO:0000256" key="1">
    <source>
        <dbReference type="SAM" id="MobiDB-lite"/>
    </source>
</evidence>
<evidence type="ECO:0000313" key="2">
    <source>
        <dbReference type="EMBL" id="HIY66423.1"/>
    </source>
</evidence>
<reference evidence="2" key="2">
    <citation type="submission" date="2021-04" db="EMBL/GenBank/DDBJ databases">
        <authorList>
            <person name="Gilroy R."/>
        </authorList>
    </citation>
    <scope>NUCLEOTIDE SEQUENCE</scope>
    <source>
        <strain evidence="2">ChiGjej1B1-98</strain>
    </source>
</reference>
<dbReference type="GO" id="GO:0008237">
    <property type="term" value="F:metallopeptidase activity"/>
    <property type="evidence" value="ECO:0007669"/>
    <property type="project" value="UniProtKB-KW"/>
</dbReference>
<proteinExistence type="predicted"/>
<dbReference type="InterPro" id="IPR018766">
    <property type="entry name" value="Zinicin_2"/>
</dbReference>
<dbReference type="Gene3D" id="1.20.150.30">
    <property type="entry name" value="Zincin-like metallopeptidase, N-terminal domain"/>
    <property type="match status" value="1"/>
</dbReference>
<feature type="region of interest" description="Disordered" evidence="1">
    <location>
        <begin position="432"/>
        <end position="477"/>
    </location>
</feature>
<dbReference type="Proteomes" id="UP000824005">
    <property type="component" value="Unassembled WGS sequence"/>
</dbReference>
<dbReference type="PANTHER" id="PTHR39420:SF2">
    <property type="entry name" value="HYDROLASE"/>
    <property type="match status" value="1"/>
</dbReference>
<dbReference type="Pfam" id="PF10103">
    <property type="entry name" value="Zincin_2"/>
    <property type="match status" value="1"/>
</dbReference>